<evidence type="ECO:0000313" key="2">
    <source>
        <dbReference type="Proteomes" id="UP000515158"/>
    </source>
</evidence>
<dbReference type="RefSeq" id="XP_034248341.1">
    <property type="nucleotide sequence ID" value="XM_034392450.1"/>
</dbReference>
<dbReference type="Proteomes" id="UP000515158">
    <property type="component" value="Unplaced"/>
</dbReference>
<evidence type="ECO:0000313" key="4">
    <source>
        <dbReference type="RefSeq" id="XP_034248348.1"/>
    </source>
</evidence>
<feature type="compositionally biased region" description="Low complexity" evidence="1">
    <location>
        <begin position="235"/>
        <end position="257"/>
    </location>
</feature>
<accession>A0A6P8ZTN1</accession>
<evidence type="ECO:0000313" key="7">
    <source>
        <dbReference type="RefSeq" id="XP_034248371.1"/>
    </source>
</evidence>
<dbReference type="RefSeq" id="XP_034248355.1">
    <property type="nucleotide sequence ID" value="XM_034392464.1"/>
</dbReference>
<sequence length="280" mass="31308">MWSSYPMRKTKRDQVDVRHQRAMDIADQDVTVVSATQWQVNSQGGAGRGAYNIYLENASCPRGSCRETQKCYASGCGGLCEHMYRCTCPDNNTMCKHVHKVRIMSVRSTQTADQRAATSREDQRWRKEVDVDREVRRVRSILGEIRCYLDRYESDALQGVIGEAAEELAGISAKIFCHCEDYERREEYGEEEEEEVEEEEAEEGDAEEGDDDEGDDHGDGEDVNGDADDHGDGGDAVNGDGEVQVDGEGYMMDPGDGYYVYDDGDVLDDGGEGRVFDDIV</sequence>
<organism evidence="7">
    <name type="scientific">Thrips palmi</name>
    <name type="common">Melon thrips</name>
    <dbReference type="NCBI Taxonomy" id="161013"/>
    <lineage>
        <taxon>Eukaryota</taxon>
        <taxon>Metazoa</taxon>
        <taxon>Ecdysozoa</taxon>
        <taxon>Arthropoda</taxon>
        <taxon>Hexapoda</taxon>
        <taxon>Insecta</taxon>
        <taxon>Pterygota</taxon>
        <taxon>Neoptera</taxon>
        <taxon>Paraneoptera</taxon>
        <taxon>Thysanoptera</taxon>
        <taxon>Terebrantia</taxon>
        <taxon>Thripoidea</taxon>
        <taxon>Thripidae</taxon>
        <taxon>Thrips</taxon>
    </lineage>
</organism>
<dbReference type="RefSeq" id="XP_034248348.1">
    <property type="nucleotide sequence ID" value="XM_034392457.1"/>
</dbReference>
<evidence type="ECO:0000313" key="8">
    <source>
        <dbReference type="RefSeq" id="XP_034248379.1"/>
    </source>
</evidence>
<evidence type="ECO:0000313" key="6">
    <source>
        <dbReference type="RefSeq" id="XP_034248364.1"/>
    </source>
</evidence>
<dbReference type="RefSeq" id="XP_034248364.1">
    <property type="nucleotide sequence ID" value="XM_034392473.1"/>
</dbReference>
<dbReference type="RefSeq" id="XP_034248379.1">
    <property type="nucleotide sequence ID" value="XM_034392488.1"/>
</dbReference>
<evidence type="ECO:0000313" key="3">
    <source>
        <dbReference type="RefSeq" id="XP_034248341.1"/>
    </source>
</evidence>
<protein>
    <submittedName>
        <fullName evidence="3 4">Uncharacterized protein LOC117649560</fullName>
    </submittedName>
</protein>
<name>A0A6P8ZTN1_THRPL</name>
<evidence type="ECO:0000313" key="5">
    <source>
        <dbReference type="RefSeq" id="XP_034248355.1"/>
    </source>
</evidence>
<dbReference type="KEGG" id="tpal:117649560"/>
<proteinExistence type="predicted"/>
<gene>
    <name evidence="3 4 5 6 7 8" type="primary">LOC117649560</name>
</gene>
<keyword evidence="2" id="KW-1185">Reference proteome</keyword>
<dbReference type="GeneID" id="117649560"/>
<feature type="region of interest" description="Disordered" evidence="1">
    <location>
        <begin position="186"/>
        <end position="257"/>
    </location>
</feature>
<dbReference type="RefSeq" id="XP_034248371.1">
    <property type="nucleotide sequence ID" value="XM_034392480.1"/>
</dbReference>
<reference evidence="3 4" key="1">
    <citation type="submission" date="2025-04" db="UniProtKB">
        <authorList>
            <consortium name="RefSeq"/>
        </authorList>
    </citation>
    <scope>IDENTIFICATION</scope>
    <source>
        <tissue evidence="3 4">Total insect</tissue>
    </source>
</reference>
<dbReference type="OrthoDB" id="10505292at2759"/>
<dbReference type="AlphaFoldDB" id="A0A6P8ZTN1"/>
<evidence type="ECO:0000256" key="1">
    <source>
        <dbReference type="SAM" id="MobiDB-lite"/>
    </source>
</evidence>
<feature type="compositionally biased region" description="Acidic residues" evidence="1">
    <location>
        <begin position="188"/>
        <end position="226"/>
    </location>
</feature>